<feature type="region of interest" description="Disordered" evidence="9">
    <location>
        <begin position="385"/>
        <end position="404"/>
    </location>
</feature>
<keyword evidence="5 10" id="KW-1133">Transmembrane helix</keyword>
<protein>
    <recommendedName>
        <fullName evidence="13">Flagellar protein</fullName>
    </recommendedName>
</protein>
<evidence type="ECO:0000256" key="9">
    <source>
        <dbReference type="SAM" id="MobiDB-lite"/>
    </source>
</evidence>
<dbReference type="GO" id="GO:0005886">
    <property type="term" value="C:plasma membrane"/>
    <property type="evidence" value="ECO:0007669"/>
    <property type="project" value="UniProtKB-SubCell"/>
</dbReference>
<evidence type="ECO:0000256" key="3">
    <source>
        <dbReference type="ARBA" id="ARBA00022475"/>
    </source>
</evidence>
<keyword evidence="7" id="KW-0975">Bacterial flagellum</keyword>
<sequence>MRKLFLVFISIIFILIISISSSSKKCYAAGKIPSNFLIQKILVTKNNNGKYFLWLKFNNDIVKKLNPQYKLYNYGFQLKFPNTGFHFKSKFLKYNNHLISGIELIHGKKNKTDVTVYFKKGIKVNQKDIEESIYKDYYIIKINHNFADNIFKNIGKKTSSADKLTLLKSSFKKINKNGNKFNNKNASLKNKLNPLYNIKNNKKILNKQPAKMNFNFGFEIIKTIFSLLLVLGFIYAIYYLLTKFKGKISNIKKNQNSIRILSSVNIGFKKSLILASVNSQLFLIGVSPTNMQVIGHIKDNENNNNIEANSADALNDALNINDKNNASIYNNNNIDKSDDEKNISINNNISNDNGNNYKDEDIYKNNFGAKNNFNTFLKQHIGALSNDKSKNEDGSLPVGDNSDESSEYKIRNISEARIKNKADNVFFDIEKKIKGLMENNYIRKNK</sequence>
<proteinExistence type="inferred from homology"/>
<keyword evidence="6 10" id="KW-0472">Membrane</keyword>
<evidence type="ECO:0008006" key="13">
    <source>
        <dbReference type="Google" id="ProtNLM"/>
    </source>
</evidence>
<comment type="caution">
    <text evidence="11">The sequence shown here is derived from an EMBL/GenBank/DDBJ whole genome shotgun (WGS) entry which is preliminary data.</text>
</comment>
<dbReference type="GO" id="GO:0009425">
    <property type="term" value="C:bacterial-type flagellum basal body"/>
    <property type="evidence" value="ECO:0007669"/>
    <property type="project" value="UniProtKB-SubCell"/>
</dbReference>
<dbReference type="AlphaFoldDB" id="A0A519BMT3"/>
<evidence type="ECO:0000256" key="10">
    <source>
        <dbReference type="SAM" id="Phobius"/>
    </source>
</evidence>
<dbReference type="InterPro" id="IPR052205">
    <property type="entry name" value="FliO/MopB"/>
</dbReference>
<comment type="subcellular location">
    <subcellularLocation>
        <location evidence="1">Bacterial flagellum basal body</location>
    </subcellularLocation>
    <subcellularLocation>
        <location evidence="2">Cell membrane</location>
    </subcellularLocation>
</comment>
<reference evidence="11 12" key="1">
    <citation type="journal article" date="2019" name="ISME J.">
        <title>Insights into ecological role of a new deltaproteobacterial order Candidatus Acidulodesulfobacterales by metagenomics and metatranscriptomics.</title>
        <authorList>
            <person name="Tan S."/>
            <person name="Liu J."/>
            <person name="Fang Y."/>
            <person name="Hedlund B.P."/>
            <person name="Lian Z.H."/>
            <person name="Huang L.Y."/>
            <person name="Li J.T."/>
            <person name="Huang L.N."/>
            <person name="Li W.J."/>
            <person name="Jiang H.C."/>
            <person name="Dong H.L."/>
            <person name="Shu W.S."/>
        </authorList>
    </citation>
    <scope>NUCLEOTIDE SEQUENCE [LARGE SCALE GENOMIC DNA]</scope>
    <source>
        <strain evidence="11">AP1</strain>
    </source>
</reference>
<dbReference type="EMBL" id="SGBB01000007">
    <property type="protein sequence ID" value="RZD18587.1"/>
    <property type="molecule type" value="Genomic_DNA"/>
</dbReference>
<keyword evidence="3" id="KW-1003">Cell membrane</keyword>
<evidence type="ECO:0000313" key="12">
    <source>
        <dbReference type="Proteomes" id="UP000319296"/>
    </source>
</evidence>
<evidence type="ECO:0000256" key="5">
    <source>
        <dbReference type="ARBA" id="ARBA00022989"/>
    </source>
</evidence>
<dbReference type="PANTHER" id="PTHR38766:SF1">
    <property type="entry name" value="FLAGELLAR PROTEIN FLIO"/>
    <property type="match status" value="1"/>
</dbReference>
<dbReference type="PANTHER" id="PTHR38766">
    <property type="entry name" value="FLAGELLAR PROTEIN FLIO"/>
    <property type="match status" value="1"/>
</dbReference>
<evidence type="ECO:0000256" key="1">
    <source>
        <dbReference type="ARBA" id="ARBA00004117"/>
    </source>
</evidence>
<organism evidence="11 12">
    <name type="scientific">Candidatus Acididesulfobacter diazotrophicus</name>
    <dbReference type="NCBI Taxonomy" id="2597226"/>
    <lineage>
        <taxon>Bacteria</taxon>
        <taxon>Deltaproteobacteria</taxon>
        <taxon>Candidatus Acidulodesulfobacterales</taxon>
        <taxon>Candidatus Acididesulfobacter</taxon>
    </lineage>
</organism>
<evidence type="ECO:0000256" key="6">
    <source>
        <dbReference type="ARBA" id="ARBA00023136"/>
    </source>
</evidence>
<evidence type="ECO:0000256" key="8">
    <source>
        <dbReference type="ARBA" id="ARBA00037937"/>
    </source>
</evidence>
<accession>A0A519BMT3</accession>
<feature type="transmembrane region" description="Helical" evidence="10">
    <location>
        <begin position="220"/>
        <end position="241"/>
    </location>
</feature>
<evidence type="ECO:0000256" key="4">
    <source>
        <dbReference type="ARBA" id="ARBA00022692"/>
    </source>
</evidence>
<evidence type="ECO:0000313" key="11">
    <source>
        <dbReference type="EMBL" id="RZD18587.1"/>
    </source>
</evidence>
<dbReference type="GO" id="GO:0044781">
    <property type="term" value="P:bacterial-type flagellum organization"/>
    <property type="evidence" value="ECO:0007669"/>
    <property type="project" value="InterPro"/>
</dbReference>
<comment type="similarity">
    <text evidence="8">Belongs to the FliO/MopB family.</text>
</comment>
<dbReference type="Pfam" id="PF04347">
    <property type="entry name" value="FliO"/>
    <property type="match status" value="1"/>
</dbReference>
<name>A0A519BMT3_9DELT</name>
<keyword evidence="4 10" id="KW-0812">Transmembrane</keyword>
<evidence type="ECO:0000256" key="2">
    <source>
        <dbReference type="ARBA" id="ARBA00004236"/>
    </source>
</evidence>
<dbReference type="Proteomes" id="UP000319296">
    <property type="component" value="Unassembled WGS sequence"/>
</dbReference>
<evidence type="ECO:0000256" key="7">
    <source>
        <dbReference type="ARBA" id="ARBA00023143"/>
    </source>
</evidence>
<gene>
    <name evidence="11" type="ORF">EVG15_05160</name>
</gene>
<dbReference type="InterPro" id="IPR022781">
    <property type="entry name" value="Flagellar_biosynth_FliO"/>
</dbReference>